<feature type="transmembrane region" description="Helical" evidence="6">
    <location>
        <begin position="31"/>
        <end position="53"/>
    </location>
</feature>
<comment type="caution">
    <text evidence="7">The sequence shown here is derived from an EMBL/GenBank/DDBJ whole genome shotgun (WGS) entry which is preliminary data.</text>
</comment>
<keyword evidence="3 6" id="KW-0812">Transmembrane</keyword>
<dbReference type="Pfam" id="PF07690">
    <property type="entry name" value="MFS_1"/>
    <property type="match status" value="1"/>
</dbReference>
<name>A0A6L9QI54_9ACTN</name>
<reference evidence="7 8" key="1">
    <citation type="submission" date="2020-01" db="EMBL/GenBank/DDBJ databases">
        <title>Insect and environment-associated Actinomycetes.</title>
        <authorList>
            <person name="Currrie C."/>
            <person name="Chevrette M."/>
            <person name="Carlson C."/>
            <person name="Stubbendieck R."/>
            <person name="Wendt-Pienkowski E."/>
        </authorList>
    </citation>
    <scope>NUCLEOTIDE SEQUENCE [LARGE SCALE GENOMIC DNA]</scope>
    <source>
        <strain evidence="7 8">SID10258</strain>
    </source>
</reference>
<evidence type="ECO:0000313" key="8">
    <source>
        <dbReference type="Proteomes" id="UP000475532"/>
    </source>
</evidence>
<feature type="transmembrane region" description="Helical" evidence="6">
    <location>
        <begin position="386"/>
        <end position="407"/>
    </location>
</feature>
<dbReference type="CDD" id="cd06173">
    <property type="entry name" value="MFS_MefA_like"/>
    <property type="match status" value="1"/>
</dbReference>
<feature type="transmembrane region" description="Helical" evidence="6">
    <location>
        <begin position="360"/>
        <end position="380"/>
    </location>
</feature>
<dbReference type="PANTHER" id="PTHR23513:SF6">
    <property type="entry name" value="MAJOR FACILITATOR SUPERFAMILY ASSOCIATED DOMAIN-CONTAINING PROTEIN"/>
    <property type="match status" value="1"/>
</dbReference>
<dbReference type="InterPro" id="IPR011701">
    <property type="entry name" value="MFS"/>
</dbReference>
<feature type="transmembrane region" description="Helical" evidence="6">
    <location>
        <begin position="92"/>
        <end position="112"/>
    </location>
</feature>
<feature type="transmembrane region" description="Helical" evidence="6">
    <location>
        <begin position="59"/>
        <end position="80"/>
    </location>
</feature>
<evidence type="ECO:0000256" key="4">
    <source>
        <dbReference type="ARBA" id="ARBA00022989"/>
    </source>
</evidence>
<keyword evidence="4 6" id="KW-1133">Transmembrane helix</keyword>
<protein>
    <submittedName>
        <fullName evidence="7">MFS transporter</fullName>
    </submittedName>
</protein>
<organism evidence="7 8">
    <name type="scientific">Actinomadura bangladeshensis</name>
    <dbReference type="NCBI Taxonomy" id="453573"/>
    <lineage>
        <taxon>Bacteria</taxon>
        <taxon>Bacillati</taxon>
        <taxon>Actinomycetota</taxon>
        <taxon>Actinomycetes</taxon>
        <taxon>Streptosporangiales</taxon>
        <taxon>Thermomonosporaceae</taxon>
        <taxon>Actinomadura</taxon>
    </lineage>
</organism>
<dbReference type="RefSeq" id="WP_163058944.1">
    <property type="nucleotide sequence ID" value="NZ_JAAGLI010000570.1"/>
</dbReference>
<evidence type="ECO:0000256" key="1">
    <source>
        <dbReference type="ARBA" id="ARBA00004651"/>
    </source>
</evidence>
<dbReference type="SUPFAM" id="SSF103473">
    <property type="entry name" value="MFS general substrate transporter"/>
    <property type="match status" value="1"/>
</dbReference>
<feature type="transmembrane region" description="Helical" evidence="6">
    <location>
        <begin position="291"/>
        <end position="311"/>
    </location>
</feature>
<feature type="transmembrane region" description="Helical" evidence="6">
    <location>
        <begin position="118"/>
        <end position="137"/>
    </location>
</feature>
<dbReference type="GO" id="GO:0005886">
    <property type="term" value="C:plasma membrane"/>
    <property type="evidence" value="ECO:0007669"/>
    <property type="project" value="UniProtKB-SubCell"/>
</dbReference>
<keyword evidence="5 6" id="KW-0472">Membrane</keyword>
<evidence type="ECO:0000313" key="7">
    <source>
        <dbReference type="EMBL" id="NEA25200.1"/>
    </source>
</evidence>
<dbReference type="PANTHER" id="PTHR23513">
    <property type="entry name" value="INTEGRAL MEMBRANE EFFLUX PROTEIN-RELATED"/>
    <property type="match status" value="1"/>
</dbReference>
<comment type="subcellular location">
    <subcellularLocation>
        <location evidence="1">Cell membrane</location>
        <topology evidence="1">Multi-pass membrane protein</topology>
    </subcellularLocation>
</comment>
<dbReference type="GO" id="GO:0022857">
    <property type="term" value="F:transmembrane transporter activity"/>
    <property type="evidence" value="ECO:0007669"/>
    <property type="project" value="InterPro"/>
</dbReference>
<proteinExistence type="predicted"/>
<evidence type="ECO:0000256" key="2">
    <source>
        <dbReference type="ARBA" id="ARBA00022475"/>
    </source>
</evidence>
<accession>A0A6L9QI54</accession>
<gene>
    <name evidence="7" type="ORF">G3I70_22340</name>
</gene>
<dbReference type="InterPro" id="IPR036259">
    <property type="entry name" value="MFS_trans_sf"/>
</dbReference>
<feature type="transmembrane region" description="Helical" evidence="6">
    <location>
        <begin position="225"/>
        <end position="245"/>
    </location>
</feature>
<feature type="transmembrane region" description="Helical" evidence="6">
    <location>
        <begin position="265"/>
        <end position="284"/>
    </location>
</feature>
<dbReference type="EMBL" id="JAAGLI010000570">
    <property type="protein sequence ID" value="NEA25200.1"/>
    <property type="molecule type" value="Genomic_DNA"/>
</dbReference>
<evidence type="ECO:0000256" key="6">
    <source>
        <dbReference type="SAM" id="Phobius"/>
    </source>
</evidence>
<dbReference type="AlphaFoldDB" id="A0A6L9QI54"/>
<evidence type="ECO:0000256" key="3">
    <source>
        <dbReference type="ARBA" id="ARBA00022692"/>
    </source>
</evidence>
<feature type="transmembrane region" description="Helical" evidence="6">
    <location>
        <begin position="317"/>
        <end position="339"/>
    </location>
</feature>
<evidence type="ECO:0000256" key="5">
    <source>
        <dbReference type="ARBA" id="ARBA00023136"/>
    </source>
</evidence>
<dbReference type="Proteomes" id="UP000475532">
    <property type="component" value="Unassembled WGS sequence"/>
</dbReference>
<keyword evidence="2" id="KW-1003">Cell membrane</keyword>
<sequence>MAGGRSRRGWLPAAYARCLADREFRRMQPGFLISFLGDGMSMVGVAWLALQLAGPGDRAAVVGMAVAAYSLPAAVGSFSLGRWLSSRSSRALILADSLLRAGVFTVIPVLHWLRLLDVPVFIALLAVSSLLHAWGIAGRQTFVAETLPQSDRLAGHSLVGGQEQLSFIAGPPLAGLVASASGPATVLAFDAASYLYLALMAARLRGEGTAGRRPPIPLRRTGRTLVRHPGLLGLLVLTFVFNLLYGPIEVAVPVFVADRLGGEPALLGWIWGAFGVGAVIGALVTGTLRRLPLWPTALAIVAGWGLAMYALAGFGTLTAAIVGFGFGGLVYAPYGPVSITLLQRKAPVDELVSLSAFRSAVLVTASPLGAGLGGLLVTGLGPVDAIRLSGLATVGLAVLGAAFVLLVRLSRRADGLPGPALPGKRYVDQP</sequence>
<dbReference type="Gene3D" id="1.20.1250.20">
    <property type="entry name" value="MFS general substrate transporter like domains"/>
    <property type="match status" value="1"/>
</dbReference>